<feature type="compositionally biased region" description="Basic and acidic residues" evidence="1">
    <location>
        <begin position="49"/>
        <end position="62"/>
    </location>
</feature>
<evidence type="ECO:0000313" key="3">
    <source>
        <dbReference type="Proteomes" id="UP000241890"/>
    </source>
</evidence>
<gene>
    <name evidence="2" type="ORF">FCC1311_004042</name>
</gene>
<feature type="compositionally biased region" description="Basic and acidic residues" evidence="1">
    <location>
        <begin position="318"/>
        <end position="336"/>
    </location>
</feature>
<feature type="region of interest" description="Disordered" evidence="1">
    <location>
        <begin position="315"/>
        <end position="336"/>
    </location>
</feature>
<evidence type="ECO:0000313" key="2">
    <source>
        <dbReference type="EMBL" id="GBG24186.1"/>
    </source>
</evidence>
<accession>A0A2R5FZK1</accession>
<keyword evidence="3" id="KW-1185">Reference proteome</keyword>
<dbReference type="InterPro" id="IPR036181">
    <property type="entry name" value="MIT_dom_sf"/>
</dbReference>
<protein>
    <submittedName>
        <fullName evidence="2">Uncharacterized protein</fullName>
    </submittedName>
</protein>
<dbReference type="OrthoDB" id="204795at2759"/>
<dbReference type="EMBL" id="BEYU01000005">
    <property type="protein sequence ID" value="GBG24186.1"/>
    <property type="molecule type" value="Genomic_DNA"/>
</dbReference>
<evidence type="ECO:0000256" key="1">
    <source>
        <dbReference type="SAM" id="MobiDB-lite"/>
    </source>
</evidence>
<feature type="compositionally biased region" description="Gly residues" evidence="1">
    <location>
        <begin position="1"/>
        <end position="16"/>
    </location>
</feature>
<sequence>MGGGPDGPEEGGGGGAAANPQPPAYAEAVARGGMVFEAPAGQQAQRGGEAQREQQPRQRFRGEAVVEEQLQQLRSEELPLTMVEASDVARQAADAESCGLAEVARDRYEEAAGALRNLARVTRDPNERAALEMQASEYEDHSRAIEKNQNQNQNQTPAVQGVPAPVAGRSNDVVDRFTHREIKSGAQLMGTGMGAGVGAFLGVPILGGAAGFFAANHFVDKEDEHGARTRELGLLGARMMSSARLWNDQYKWTDRAKESASGLWSSTKELNEKHDLTGKAERAATQAGNAVLEFNREHHVTERVSSFASEKIGQLVDGGEHNEKAVAKVNPAEDSK</sequence>
<comment type="caution">
    <text evidence="2">The sequence shown here is derived from an EMBL/GenBank/DDBJ whole genome shotgun (WGS) entry which is preliminary data.</text>
</comment>
<dbReference type="AlphaFoldDB" id="A0A2R5FZK1"/>
<reference evidence="2 3" key="1">
    <citation type="submission" date="2017-12" db="EMBL/GenBank/DDBJ databases">
        <title>Sequencing, de novo assembly and annotation of complete genome of a new Thraustochytrid species, strain FCC1311.</title>
        <authorList>
            <person name="Sedici K."/>
            <person name="Godart F."/>
            <person name="Aiese Cigliano R."/>
            <person name="Sanseverino W."/>
            <person name="Barakat M."/>
            <person name="Ortet P."/>
            <person name="Marechal E."/>
            <person name="Cagnac O."/>
            <person name="Amato A."/>
        </authorList>
    </citation>
    <scope>NUCLEOTIDE SEQUENCE [LARGE SCALE GENOMIC DNA]</scope>
</reference>
<dbReference type="SUPFAM" id="SSF116846">
    <property type="entry name" value="MIT domain"/>
    <property type="match status" value="1"/>
</dbReference>
<proteinExistence type="predicted"/>
<organism evidence="2 3">
    <name type="scientific">Hondaea fermentalgiana</name>
    <dbReference type="NCBI Taxonomy" id="2315210"/>
    <lineage>
        <taxon>Eukaryota</taxon>
        <taxon>Sar</taxon>
        <taxon>Stramenopiles</taxon>
        <taxon>Bigyra</taxon>
        <taxon>Labyrinthulomycetes</taxon>
        <taxon>Thraustochytrida</taxon>
        <taxon>Thraustochytriidae</taxon>
        <taxon>Hondaea</taxon>
    </lineage>
</organism>
<dbReference type="InParanoid" id="A0A2R5FZK1"/>
<feature type="region of interest" description="Disordered" evidence="1">
    <location>
        <begin position="1"/>
        <end position="24"/>
    </location>
</feature>
<feature type="compositionally biased region" description="Low complexity" evidence="1">
    <location>
        <begin position="37"/>
        <end position="48"/>
    </location>
</feature>
<feature type="region of interest" description="Disordered" evidence="1">
    <location>
        <begin position="37"/>
        <end position="62"/>
    </location>
</feature>
<name>A0A2R5FZK1_9STRA</name>
<dbReference type="Proteomes" id="UP000241890">
    <property type="component" value="Unassembled WGS sequence"/>
</dbReference>